<dbReference type="GO" id="GO:0000027">
    <property type="term" value="P:ribosomal large subunit assembly"/>
    <property type="evidence" value="ECO:0007669"/>
    <property type="project" value="TreeGrafter"/>
</dbReference>
<keyword evidence="3" id="KW-1185">Reference proteome</keyword>
<protein>
    <recommendedName>
        <fullName evidence="1">Brix domain-containing protein</fullName>
    </recommendedName>
</protein>
<proteinExistence type="predicted"/>
<comment type="caution">
    <text evidence="2">The sequence shown here is derived from an EMBL/GenBank/DDBJ whole genome shotgun (WGS) entry which is preliminary data.</text>
</comment>
<dbReference type="EMBL" id="LFWA01000009">
    <property type="protein sequence ID" value="KTW29602.1"/>
    <property type="molecule type" value="Genomic_DNA"/>
</dbReference>
<dbReference type="GeneID" id="28940736"/>
<evidence type="ECO:0000313" key="2">
    <source>
        <dbReference type="EMBL" id="KTW29602.1"/>
    </source>
</evidence>
<dbReference type="VEuPathDB" id="FungiDB:T551_02218"/>
<dbReference type="Proteomes" id="UP000053447">
    <property type="component" value="Unassembled WGS sequence"/>
</dbReference>
<accession>A0A0W4ZMJ7</accession>
<dbReference type="GO" id="GO:0019843">
    <property type="term" value="F:rRNA binding"/>
    <property type="evidence" value="ECO:0007669"/>
    <property type="project" value="InterPro"/>
</dbReference>
<evidence type="ECO:0000259" key="1">
    <source>
        <dbReference type="PROSITE" id="PS50833"/>
    </source>
</evidence>
<reference evidence="3" key="1">
    <citation type="journal article" date="2016" name="Nat. Commun.">
        <title>Genome analysis of three Pneumocystis species reveals adaptation mechanisms to life exclusively in mammalian hosts.</title>
        <authorList>
            <person name="Ma L."/>
            <person name="Chen Z."/>
            <person name="Huang D.W."/>
            <person name="Kutty G."/>
            <person name="Ishihara M."/>
            <person name="Wang H."/>
            <person name="Abouelleil A."/>
            <person name="Bishop L."/>
            <person name="Davey E."/>
            <person name="Deng R."/>
            <person name="Deng X."/>
            <person name="Fan L."/>
            <person name="Fantoni G."/>
            <person name="Fitzgerald M."/>
            <person name="Gogineni E."/>
            <person name="Goldberg J.M."/>
            <person name="Handley G."/>
            <person name="Hu X."/>
            <person name="Huber C."/>
            <person name="Jiao X."/>
            <person name="Jones K."/>
            <person name="Levin J.Z."/>
            <person name="Liu Y."/>
            <person name="Macdonald P."/>
            <person name="Melnikov A."/>
            <person name="Raley C."/>
            <person name="Sassi M."/>
            <person name="Sherman B.T."/>
            <person name="Song X."/>
            <person name="Sykes S."/>
            <person name="Tran B."/>
            <person name="Walsh L."/>
            <person name="Xia Y."/>
            <person name="Yang J."/>
            <person name="Young S."/>
            <person name="Zeng Q."/>
            <person name="Zheng X."/>
            <person name="Stephens R."/>
            <person name="Nusbaum C."/>
            <person name="Birren B.W."/>
            <person name="Azadi P."/>
            <person name="Lempicki R.A."/>
            <person name="Cuomo C.A."/>
            <person name="Kovacs J.A."/>
        </authorList>
    </citation>
    <scope>NUCLEOTIDE SEQUENCE [LARGE SCALE GENOMIC DNA]</scope>
    <source>
        <strain evidence="3">RU7</strain>
    </source>
</reference>
<evidence type="ECO:0000313" key="3">
    <source>
        <dbReference type="Proteomes" id="UP000053447"/>
    </source>
</evidence>
<dbReference type="AlphaFoldDB" id="A0A0W4ZMJ7"/>
<dbReference type="InterPro" id="IPR007109">
    <property type="entry name" value="Brix"/>
</dbReference>
<dbReference type="Pfam" id="PF04427">
    <property type="entry name" value="Brix"/>
    <property type="match status" value="1"/>
</dbReference>
<dbReference type="SMART" id="SM00879">
    <property type="entry name" value="Brix"/>
    <property type="match status" value="1"/>
</dbReference>
<dbReference type="GO" id="GO:0030687">
    <property type="term" value="C:preribosome, large subunit precursor"/>
    <property type="evidence" value="ECO:0007669"/>
    <property type="project" value="TreeGrafter"/>
</dbReference>
<sequence>MKKEKKVHTRKNENLSNNHIPKSMVIRTEASNVGSSISQLTQDIRRMMGPHTAIRLKERKANKLKDYITMSGPLGVTHLLLLSKTESGPNMRIVRTPHGPTLYFKIKTYSLCKDIIKTQKYPKSPGSEFLTPPLLILNDFISEKKEQPHEILLTSTFRNMFPKLSFQNAQMSHVKRVLLLHRNASEDCIDLRHYAIITRNIGVSHSIRKISTNLDPKKKPLPNLSHIKDISEYVLNTESISCGSDSEIDDNITIEVKEKNNIKNGAKEKTQKKAIKLIELGPRLQLELYKITEGISTGEVLFHKNITKTLNEGLNFKEKY</sequence>
<dbReference type="OrthoDB" id="10261452at2759"/>
<dbReference type="STRING" id="1408657.A0A0W4ZMJ7"/>
<organism evidence="2 3">
    <name type="scientific">Pneumocystis jirovecii (strain RU7)</name>
    <name type="common">Human pneumocystis pneumonia agent</name>
    <dbReference type="NCBI Taxonomy" id="1408657"/>
    <lineage>
        <taxon>Eukaryota</taxon>
        <taxon>Fungi</taxon>
        <taxon>Dikarya</taxon>
        <taxon>Ascomycota</taxon>
        <taxon>Taphrinomycotina</taxon>
        <taxon>Pneumocystomycetes</taxon>
        <taxon>Pneumocystaceae</taxon>
        <taxon>Pneumocystis</taxon>
    </lineage>
</organism>
<dbReference type="InterPro" id="IPR045112">
    <property type="entry name" value="PPAN-like"/>
</dbReference>
<dbReference type="RefSeq" id="XP_018229433.1">
    <property type="nucleotide sequence ID" value="XM_018374481.1"/>
</dbReference>
<dbReference type="PROSITE" id="PS50833">
    <property type="entry name" value="BRIX"/>
    <property type="match status" value="1"/>
</dbReference>
<name>A0A0W4ZMJ7_PNEJ7</name>
<gene>
    <name evidence="2" type="ORF">T551_02218</name>
</gene>
<dbReference type="PANTHER" id="PTHR12661">
    <property type="entry name" value="PETER PAN-RELATED"/>
    <property type="match status" value="1"/>
</dbReference>
<feature type="domain" description="Brix" evidence="1">
    <location>
        <begin position="23"/>
        <end position="297"/>
    </location>
</feature>
<dbReference type="PANTHER" id="PTHR12661:SF5">
    <property type="entry name" value="SUPPRESSOR OF SWI4 1 HOMOLOG"/>
    <property type="match status" value="1"/>
</dbReference>
<dbReference type="SUPFAM" id="SSF52954">
    <property type="entry name" value="Class II aaRS ABD-related"/>
    <property type="match status" value="1"/>
</dbReference>
<dbReference type="GO" id="GO:0006364">
    <property type="term" value="P:rRNA processing"/>
    <property type="evidence" value="ECO:0007669"/>
    <property type="project" value="InterPro"/>
</dbReference>